<dbReference type="InterPro" id="IPR006047">
    <property type="entry name" value="GH13_cat_dom"/>
</dbReference>
<dbReference type="InterPro" id="IPR005323">
    <property type="entry name" value="CBM41_pullulanase"/>
</dbReference>
<dbReference type="SUPFAM" id="SSF51011">
    <property type="entry name" value="Glycosyl hydrolase domain"/>
    <property type="match status" value="2"/>
</dbReference>
<keyword evidence="4" id="KW-0732">Signal</keyword>
<dbReference type="OrthoDB" id="9805159at2"/>
<dbReference type="InterPro" id="IPR004193">
    <property type="entry name" value="Glyco_hydro_13_N"/>
</dbReference>
<reference evidence="14 15" key="1">
    <citation type="submission" date="2018-06" db="EMBL/GenBank/DDBJ databases">
        <title>Streptacidiphilus pinicola sp. nov., isolated from pine grove soil.</title>
        <authorList>
            <person name="Roh S.G."/>
            <person name="Park S."/>
            <person name="Kim M.-K."/>
            <person name="Yun B.-R."/>
            <person name="Park J."/>
            <person name="Kim M.J."/>
            <person name="Kim Y.S."/>
            <person name="Kim S.B."/>
        </authorList>
    </citation>
    <scope>NUCLEOTIDE SEQUENCE [LARGE SCALE GENOMIC DNA]</scope>
    <source>
        <strain evidence="14 15">MMS16-CNU450</strain>
    </source>
</reference>
<evidence type="ECO:0000256" key="6">
    <source>
        <dbReference type="ARBA" id="ARBA00022837"/>
    </source>
</evidence>
<dbReference type="InterPro" id="IPR013783">
    <property type="entry name" value="Ig-like_fold"/>
</dbReference>
<keyword evidence="15" id="KW-1185">Reference proteome</keyword>
<accession>A0A2X0J8T1</accession>
<dbReference type="InterPro" id="IPR024561">
    <property type="entry name" value="Pullul_strch_C"/>
</dbReference>
<dbReference type="InterPro" id="IPR011839">
    <property type="entry name" value="Pullul_strch"/>
</dbReference>
<dbReference type="GO" id="GO:0030246">
    <property type="term" value="F:carbohydrate binding"/>
    <property type="evidence" value="ECO:0007669"/>
    <property type="project" value="InterPro"/>
</dbReference>
<dbReference type="SUPFAM" id="SSF49452">
    <property type="entry name" value="Starch-binding domain-like"/>
    <property type="match status" value="2"/>
</dbReference>
<dbReference type="Pfam" id="PF02922">
    <property type="entry name" value="CBM_48"/>
    <property type="match status" value="1"/>
</dbReference>
<dbReference type="InterPro" id="IPR013784">
    <property type="entry name" value="Carb-bd-like_fold"/>
</dbReference>
<sequence length="1832" mass="193990">MGGTRVAIRPERSRWRVLLVTAALLSPAVVGFGPAAVAAGPALAAALPPAPSDASLAATRDRHGLNKEQFYFLLPDRFANGDPSNDTGGITGTRLQNGYDPTDSGFYHGGDLAGIIQKLSYIKKLGTTAIWMAPIFKNKPVQGTGSNASAGYHGYWITDFTQVDPHFGTNAQLKELIQKAHAMGMKVFFDVITNHTADVIDYAEKTYDYRSTGAYPTLDANGRPVDTTAIANANAADGTANYPRLTKDSFPYTPVFDQPGDATAKTPAWLNDVTLYHNRGNTTFAGESATEGDFSGLDDLDTQDPRVIQGFEKIYENWVKQDDVDGFRIDTVKNVNMAFWQQWAPALQQYAEQQGNKKFFMFGEVYDADTTVNSSYVTQGKLDAALGFPFQSAARAYASQGGSAQALSALYADDYKYASASTDAYEQPTFLGNHDMGRIGYFLKTDNPNASDTELLKKDLLAQQLLFLTRGQPIVYYGDEQGFTGVGGDKAARQDMFASKVAEYNSDTVLGGTSGPADRYGTNGPVYQAIEQLAALRKANPALANGAQVERYAADGPGVYAFSRIDAKQQVEYLVAVNNATTDQSVSLPTYSANMGFTPIYGAGQAHAVTGADSRLSVTVPAESTVVYQADARLGTPAAAPTVALTAPADGSSGTVTVKADVSGGGFDRVVFAASVGTGAWKVLGGADHAPYAVTQDLSRVPAGTTVRYKAVVVDNAGRTADATGSTLVAAVPPTPKPTAVSRGYAVVHYHRADGNYAGWNLYAWGDIADGEGTTWPAGHPFVGRDAFGAFAYVKLKQGATSVGFIVENNGTKDTPADRSIDISQTGEVWVNSGDTTTYTSNPGASDTVPAGQVVVHYHRADGNYAGWGMHVWTGAANPTGWTSPLQPSGTDAFGDVFTVPLAAGATSLSYILHNGDTKDLPDDQSLVFGQNGREVWILNATPGYLLPEPTANAADLDLTKAKAQFVDGTTVAVPASWGFGASVPNGSSAELVYSPTGAIAVKNGDTTDPGYWLRLLPVSGGLTPAQLAKHPELKGYAAFTVDPRDVKRIPLALRSQLVMTEREANGALLAATGVQLPGALDAIYGAAAAKAPLGPVYGHDGTPSLSVWAPTARQVSLELYDSATATTGRVVPMRRQDASGVWTVRGDKSWTGRFYLYRVTVWAPSVQQVVTNHVTDPYSVSLSTDAKRSQLVDLSDPSLAPKGWRQDRSPKAISAGQQEIQELHVRDFSVADATVPAAERGTYLAFTDLNSAAMKHLAQLARQGLTTVHILPAFDFASVPDAKSEQTTPACDLASFAADSDQQQACVAKQAASDAYNWGYDPRHYDVPEGAYSTDPNGTARIEQFRAMVAALHRIGLRVVMDVVYNHTAASGENADSVLDQIVPGYYQRLSADGAVTTDSCCADTAPEHALMNRIVVDSTRLWATQYHVDGFRFDLMGLDPKATMLDVKAGLAATGRHEFLYGEGWNFGVVANDARFVQATQANMAGTGIATFNDRLRDAARGGGPFDTNPHLQGFASGLFTDPNGDAVNGSAADQKARLLNQMDQIKVGLTGDLAAYSFTDSAGKTVTGSEIDYNGSPTGYTAAPGEAITYVDAHDNLDLYDALAYKLPAGTSMADRVRMQALALATTELSQGPGFSVAGSDLLRSKSLDANSYDSGDWFNAIQWQCANGNGFGRGLPAAGSNSAFWPFAKPLLAQPSLVADCSAQQQASALYQQFLKIKASTPLFSLGTAAAVQQRLSFPLSGTAGETPGVITLHLDGSGLSTYRSVTVVFNATPSAQQQTLTGLVGTAQRLAPAQADGADPVVKTSTFDSATGTFTIPARTVAVYVQQ</sequence>
<name>A0A2X0J8T1_9ACTN</name>
<evidence type="ECO:0000256" key="3">
    <source>
        <dbReference type="ARBA" id="ARBA00012595"/>
    </source>
</evidence>
<dbReference type="InterPro" id="IPR014756">
    <property type="entry name" value="Ig_E-set"/>
</dbReference>
<dbReference type="Pfam" id="PF11852">
    <property type="entry name" value="Pullul_strch_C"/>
    <property type="match status" value="1"/>
</dbReference>
<dbReference type="Pfam" id="PF03714">
    <property type="entry name" value="PUD"/>
    <property type="match status" value="2"/>
</dbReference>
<dbReference type="Pfam" id="PF00128">
    <property type="entry name" value="Alpha-amylase"/>
    <property type="match status" value="1"/>
</dbReference>
<dbReference type="CDD" id="cd11341">
    <property type="entry name" value="AmyAc_Pullulanase_LD-like"/>
    <property type="match status" value="1"/>
</dbReference>
<keyword evidence="7" id="KW-0326">Glycosidase</keyword>
<dbReference type="EMBL" id="QKYN01000075">
    <property type="protein sequence ID" value="RAG83888.1"/>
    <property type="molecule type" value="Genomic_DNA"/>
</dbReference>
<evidence type="ECO:0000259" key="13">
    <source>
        <dbReference type="SMART" id="SM00642"/>
    </source>
</evidence>
<dbReference type="InterPro" id="IPR017853">
    <property type="entry name" value="GH"/>
</dbReference>
<feature type="domain" description="Glycosyl hydrolase family 13 catalytic" evidence="13">
    <location>
        <begin position="72"/>
        <end position="537"/>
    </location>
</feature>
<keyword evidence="6" id="KW-0106">Calcium</keyword>
<comment type="caution">
    <text evidence="14">The sequence shown here is derived from an EMBL/GenBank/DDBJ whole genome shotgun (WGS) entry which is preliminary data.</text>
</comment>
<evidence type="ECO:0000313" key="15">
    <source>
        <dbReference type="Proteomes" id="UP000248889"/>
    </source>
</evidence>
<evidence type="ECO:0000256" key="9">
    <source>
        <dbReference type="ARBA" id="ARBA00024062"/>
    </source>
</evidence>
<evidence type="ECO:0000313" key="14">
    <source>
        <dbReference type="EMBL" id="RAG83888.1"/>
    </source>
</evidence>
<proteinExistence type="inferred from homology"/>
<dbReference type="InterPro" id="IPR013780">
    <property type="entry name" value="Glyco_hydro_b"/>
</dbReference>
<dbReference type="Pfam" id="PF17967">
    <property type="entry name" value="Pullulanase_N2"/>
    <property type="match status" value="1"/>
</dbReference>
<dbReference type="GO" id="GO:0005975">
    <property type="term" value="P:carbohydrate metabolic process"/>
    <property type="evidence" value="ECO:0007669"/>
    <property type="project" value="InterPro"/>
</dbReference>
<gene>
    <name evidence="14" type="ORF">DN069_19995</name>
</gene>
<dbReference type="GO" id="GO:0051060">
    <property type="term" value="F:pullulanase activity"/>
    <property type="evidence" value="ECO:0007669"/>
    <property type="project" value="UniProtKB-EC"/>
</dbReference>
<dbReference type="PANTHER" id="PTHR43002">
    <property type="entry name" value="GLYCOGEN DEBRANCHING ENZYME"/>
    <property type="match status" value="1"/>
</dbReference>
<dbReference type="Proteomes" id="UP000248889">
    <property type="component" value="Unassembled WGS sequence"/>
</dbReference>
<evidence type="ECO:0000256" key="7">
    <source>
        <dbReference type="ARBA" id="ARBA00023295"/>
    </source>
</evidence>
<dbReference type="CDD" id="cd10315">
    <property type="entry name" value="CBM41_pullulanase"/>
    <property type="match status" value="2"/>
</dbReference>
<dbReference type="Gene3D" id="3.20.20.80">
    <property type="entry name" value="Glycosidases"/>
    <property type="match status" value="3"/>
</dbReference>
<evidence type="ECO:0000256" key="2">
    <source>
        <dbReference type="ARBA" id="ARBA00008061"/>
    </source>
</evidence>
<dbReference type="Gene3D" id="2.60.40.1130">
    <property type="entry name" value="Rab geranylgeranyltransferase alpha-subunit, insert domain"/>
    <property type="match status" value="1"/>
</dbReference>
<keyword evidence="5" id="KW-0378">Hydrolase</keyword>
<comment type="similarity">
    <text evidence="2">Belongs to the glycosyl hydrolase 13 family.</text>
</comment>
<evidence type="ECO:0000256" key="1">
    <source>
        <dbReference type="ARBA" id="ARBA00000548"/>
    </source>
</evidence>
<dbReference type="GO" id="GO:0004556">
    <property type="term" value="F:alpha-amylase activity"/>
    <property type="evidence" value="ECO:0007669"/>
    <property type="project" value="UniProtKB-EC"/>
</dbReference>
<dbReference type="SUPFAM" id="SSF51445">
    <property type="entry name" value="(Trans)glycosidases"/>
    <property type="match status" value="2"/>
</dbReference>
<dbReference type="EC" id="3.2.1.41" evidence="9"/>
<evidence type="ECO:0000256" key="5">
    <source>
        <dbReference type="ARBA" id="ARBA00022801"/>
    </source>
</evidence>
<dbReference type="SMART" id="SM00642">
    <property type="entry name" value="Aamy"/>
    <property type="match status" value="1"/>
</dbReference>
<dbReference type="CDD" id="cd11339">
    <property type="entry name" value="AmyAc_bac_CMD_like_2"/>
    <property type="match status" value="1"/>
</dbReference>
<organism evidence="14 15">
    <name type="scientific">Streptacidiphilus pinicola</name>
    <dbReference type="NCBI Taxonomy" id="2219663"/>
    <lineage>
        <taxon>Bacteria</taxon>
        <taxon>Bacillati</taxon>
        <taxon>Actinomycetota</taxon>
        <taxon>Actinomycetes</taxon>
        <taxon>Kitasatosporales</taxon>
        <taxon>Streptomycetaceae</taxon>
        <taxon>Streptacidiphilus</taxon>
    </lineage>
</organism>
<dbReference type="Gene3D" id="2.60.40.1180">
    <property type="entry name" value="Golgi alpha-mannosidase II"/>
    <property type="match status" value="2"/>
</dbReference>
<dbReference type="Gene3D" id="2.60.40.10">
    <property type="entry name" value="Immunoglobulins"/>
    <property type="match status" value="1"/>
</dbReference>
<evidence type="ECO:0000256" key="11">
    <source>
        <dbReference type="ARBA" id="ARBA00030238"/>
    </source>
</evidence>
<protein>
    <recommendedName>
        <fullName evidence="11">1,4-alpha-D-glucan glucanohydrolase</fullName>
        <ecNumber evidence="3">3.2.1.1</ecNumber>
        <ecNumber evidence="9">3.2.1.41</ecNumber>
    </recommendedName>
    <alternativeName>
        <fullName evidence="10">Alpha-dextrin endo-1,6-alpha-glucosidase</fullName>
    </alternativeName>
    <alternativeName>
        <fullName evidence="12">Pullulan 6-glucanohydrolase</fullName>
    </alternativeName>
</protein>
<dbReference type="Gene3D" id="2.60.40.1110">
    <property type="match status" value="2"/>
</dbReference>
<evidence type="ECO:0000256" key="10">
    <source>
        <dbReference type="ARBA" id="ARBA00029618"/>
    </source>
</evidence>
<dbReference type="EC" id="3.2.1.1" evidence="3"/>
<dbReference type="NCBIfam" id="TIGR02103">
    <property type="entry name" value="pullul_strch"/>
    <property type="match status" value="1"/>
</dbReference>
<comment type="catalytic activity">
    <reaction evidence="8">
        <text>Hydrolysis of (1-&gt;6)-alpha-D-glucosidic linkages in pullulan, amylopectin and glycogen, and in the alpha- and beta-limit dextrins of amylopectin and glycogen.</text>
        <dbReference type="EC" id="3.2.1.41"/>
    </reaction>
</comment>
<evidence type="ECO:0000256" key="8">
    <source>
        <dbReference type="ARBA" id="ARBA00023965"/>
    </source>
</evidence>
<dbReference type="CDD" id="cd02860">
    <property type="entry name" value="E_set_Pullulanase"/>
    <property type="match status" value="1"/>
</dbReference>
<comment type="catalytic activity">
    <reaction evidence="1">
        <text>Endohydrolysis of (1-&gt;4)-alpha-D-glucosidic linkages in polysaccharides containing three or more (1-&gt;4)-alpha-linked D-glucose units.</text>
        <dbReference type="EC" id="3.2.1.1"/>
    </reaction>
</comment>
<dbReference type="SUPFAM" id="SSF81296">
    <property type="entry name" value="E set domains"/>
    <property type="match status" value="2"/>
</dbReference>
<evidence type="ECO:0000256" key="12">
    <source>
        <dbReference type="ARBA" id="ARBA00031076"/>
    </source>
</evidence>
<dbReference type="InterPro" id="IPR040671">
    <property type="entry name" value="Pullulanase_N2"/>
</dbReference>
<evidence type="ECO:0000256" key="4">
    <source>
        <dbReference type="ARBA" id="ARBA00022729"/>
    </source>
</evidence>